<feature type="transmembrane region" description="Helical" evidence="6">
    <location>
        <begin position="500"/>
        <end position="522"/>
    </location>
</feature>
<evidence type="ECO:0000256" key="2">
    <source>
        <dbReference type="ARBA" id="ARBA00022692"/>
    </source>
</evidence>
<reference evidence="9 11" key="2">
    <citation type="submission" date="2023-09" db="EMBL/GenBank/DDBJ databases">
        <title>Complete-Gapless Cercospora beticola genome.</title>
        <authorList>
            <person name="Wyatt N.A."/>
            <person name="Spanner R.E."/>
            <person name="Bolton M.D."/>
        </authorList>
    </citation>
    <scope>NUCLEOTIDE SEQUENCE [LARGE SCALE GENOMIC DNA]</scope>
    <source>
        <strain evidence="9">Cb09-40</strain>
    </source>
</reference>
<protein>
    <submittedName>
        <fullName evidence="8">Drug resistance protein</fullName>
    </submittedName>
</protein>
<name>A0A2G5I2U1_CERBT</name>
<dbReference type="CDD" id="cd17476">
    <property type="entry name" value="MFS_Amf1_MDR_like"/>
    <property type="match status" value="1"/>
</dbReference>
<dbReference type="EMBL" id="LKMD01000101">
    <property type="protein sequence ID" value="PIA98822.1"/>
    <property type="molecule type" value="Genomic_DNA"/>
</dbReference>
<feature type="transmembrane region" description="Helical" evidence="6">
    <location>
        <begin position="469"/>
        <end position="488"/>
    </location>
</feature>
<feature type="compositionally biased region" description="Basic and acidic residues" evidence="5">
    <location>
        <begin position="1"/>
        <end position="21"/>
    </location>
</feature>
<evidence type="ECO:0000256" key="5">
    <source>
        <dbReference type="SAM" id="MobiDB-lite"/>
    </source>
</evidence>
<keyword evidence="4 6" id="KW-0472">Membrane</keyword>
<dbReference type="InterPro" id="IPR011701">
    <property type="entry name" value="MFS"/>
</dbReference>
<feature type="transmembrane region" description="Helical" evidence="6">
    <location>
        <begin position="240"/>
        <end position="257"/>
    </location>
</feature>
<evidence type="ECO:0000259" key="7">
    <source>
        <dbReference type="PROSITE" id="PS50850"/>
    </source>
</evidence>
<feature type="transmembrane region" description="Helical" evidence="6">
    <location>
        <begin position="576"/>
        <end position="601"/>
    </location>
</feature>
<dbReference type="OrthoDB" id="2428527at2759"/>
<feature type="transmembrane region" description="Helical" evidence="6">
    <location>
        <begin position="208"/>
        <end position="228"/>
    </location>
</feature>
<keyword evidence="3 6" id="KW-1133">Transmembrane helix</keyword>
<evidence type="ECO:0000256" key="1">
    <source>
        <dbReference type="ARBA" id="ARBA00004141"/>
    </source>
</evidence>
<organism evidence="8 10">
    <name type="scientific">Cercospora beticola</name>
    <name type="common">Sugarbeet leaf spot fungus</name>
    <dbReference type="NCBI Taxonomy" id="122368"/>
    <lineage>
        <taxon>Eukaryota</taxon>
        <taxon>Fungi</taxon>
        <taxon>Dikarya</taxon>
        <taxon>Ascomycota</taxon>
        <taxon>Pezizomycotina</taxon>
        <taxon>Dothideomycetes</taxon>
        <taxon>Dothideomycetidae</taxon>
        <taxon>Mycosphaerellales</taxon>
        <taxon>Mycosphaerellaceae</taxon>
        <taxon>Cercospora</taxon>
    </lineage>
</organism>
<dbReference type="InterPro" id="IPR020846">
    <property type="entry name" value="MFS_dom"/>
</dbReference>
<dbReference type="EMBL" id="CP134186">
    <property type="protein sequence ID" value="WPA99941.1"/>
    <property type="molecule type" value="Genomic_DNA"/>
</dbReference>
<feature type="transmembrane region" description="Helical" evidence="6">
    <location>
        <begin position="446"/>
        <end position="464"/>
    </location>
</feature>
<dbReference type="PANTHER" id="PTHR42718:SF1">
    <property type="entry name" value="LOW AFFINITY AMMONIUM TRANSPORTER"/>
    <property type="match status" value="1"/>
</dbReference>
<reference evidence="8 10" key="1">
    <citation type="submission" date="2015-10" db="EMBL/GenBank/DDBJ databases">
        <title>The cercosporin biosynthetic gene cluster was horizontally transferred to several fungal lineages and shown to be expanded in Cercospora beticola based on microsynteny with recipient genomes.</title>
        <authorList>
            <person name="De Jonge R."/>
            <person name="Ebert M.K."/>
            <person name="Suttle J.C."/>
            <person name="Jurick Ii W.M."/>
            <person name="Secor G.A."/>
            <person name="Thomma B.P."/>
            <person name="Van De Peer Y."/>
            <person name="Bolton M.D."/>
        </authorList>
    </citation>
    <scope>NUCLEOTIDE SEQUENCE [LARGE SCALE GENOMIC DNA]</scope>
    <source>
        <strain evidence="8 10">09-40</strain>
    </source>
</reference>
<feature type="transmembrane region" description="Helical" evidence="6">
    <location>
        <begin position="405"/>
        <end position="426"/>
    </location>
</feature>
<feature type="transmembrane region" description="Helical" evidence="6">
    <location>
        <begin position="341"/>
        <end position="358"/>
    </location>
</feature>
<dbReference type="InterPro" id="IPR036259">
    <property type="entry name" value="MFS_trans_sf"/>
</dbReference>
<feature type="transmembrane region" description="Helical" evidence="6">
    <location>
        <begin position="297"/>
        <end position="320"/>
    </location>
</feature>
<evidence type="ECO:0000313" key="11">
    <source>
        <dbReference type="Proteomes" id="UP001302367"/>
    </source>
</evidence>
<gene>
    <name evidence="8" type="ORF">CB0940_02793</name>
    <name evidence="9" type="ORF">RHO25_004561</name>
</gene>
<accession>A0A2G5I2U1</accession>
<dbReference type="Proteomes" id="UP000230605">
    <property type="component" value="Chromosome 3"/>
</dbReference>
<feature type="transmembrane region" description="Helical" evidence="6">
    <location>
        <begin position="178"/>
        <end position="196"/>
    </location>
</feature>
<dbReference type="PANTHER" id="PTHR42718">
    <property type="entry name" value="MAJOR FACILITATOR SUPERFAMILY MULTIDRUG TRANSPORTER MFSC"/>
    <property type="match status" value="1"/>
</dbReference>
<feature type="compositionally biased region" description="Acidic residues" evidence="5">
    <location>
        <begin position="96"/>
        <end position="112"/>
    </location>
</feature>
<dbReference type="PROSITE" id="PS50850">
    <property type="entry name" value="MFS"/>
    <property type="match status" value="1"/>
</dbReference>
<dbReference type="SUPFAM" id="SSF103473">
    <property type="entry name" value="MFS general substrate transporter"/>
    <property type="match status" value="1"/>
</dbReference>
<evidence type="ECO:0000256" key="4">
    <source>
        <dbReference type="ARBA" id="ARBA00023136"/>
    </source>
</evidence>
<dbReference type="GO" id="GO:0016020">
    <property type="term" value="C:membrane"/>
    <property type="evidence" value="ECO:0007669"/>
    <property type="project" value="UniProtKB-SubCell"/>
</dbReference>
<comment type="subcellular location">
    <subcellularLocation>
        <location evidence="1">Membrane</location>
        <topology evidence="1">Multi-pass membrane protein</topology>
    </subcellularLocation>
</comment>
<evidence type="ECO:0000313" key="10">
    <source>
        <dbReference type="Proteomes" id="UP000230605"/>
    </source>
</evidence>
<evidence type="ECO:0000313" key="8">
    <source>
        <dbReference type="EMBL" id="PIA98822.1"/>
    </source>
</evidence>
<dbReference type="Pfam" id="PF07690">
    <property type="entry name" value="MFS_1"/>
    <property type="match status" value="1"/>
</dbReference>
<feature type="transmembrane region" description="Helical" evidence="6">
    <location>
        <begin position="135"/>
        <end position="158"/>
    </location>
</feature>
<keyword evidence="2 6" id="KW-0812">Transmembrane</keyword>
<feature type="region of interest" description="Disordered" evidence="5">
    <location>
        <begin position="85"/>
        <end position="129"/>
    </location>
</feature>
<keyword evidence="11" id="KW-1185">Reference proteome</keyword>
<dbReference type="Gene3D" id="1.20.1250.20">
    <property type="entry name" value="MFS general substrate transporter like domains"/>
    <property type="match status" value="2"/>
</dbReference>
<feature type="transmembrane region" description="Helical" evidence="6">
    <location>
        <begin position="269"/>
        <end position="291"/>
    </location>
</feature>
<feature type="transmembrane region" description="Helical" evidence="6">
    <location>
        <begin position="534"/>
        <end position="556"/>
    </location>
</feature>
<evidence type="ECO:0000313" key="9">
    <source>
        <dbReference type="EMBL" id="WPA99941.1"/>
    </source>
</evidence>
<evidence type="ECO:0000256" key="3">
    <source>
        <dbReference type="ARBA" id="ARBA00022989"/>
    </source>
</evidence>
<sequence length="610" mass="66487">MAARIRSNEHHHGVAGKDRYSGEQADTDFEHASPPMVYKSRHISIHSRVESLGEDFPERFSNLPLTYGNGRERSTFYLESGGFGGYGRGGGGGESEKDENEEHMDEEDDDDEYSRLSRPLSPGHSSSRSSLGIPIWHETLFIGVVIMAQFMGLAGLGQSIAPMKFIAEDLGVTNPGEQAWFAAAFSLTVGTFILISGRMGDILGHKRIFTFGYFFLGSWSAFAGFSAYIGDQIFFDICRAFQGLGAALLAPNALALLGRAYPPGIKKNIVFSLFGAMAPWGFVVGAIFASMFAEVAWWPWAFWSYGLAAWLLSAFSIMIVPQKLAYDAQFAGKSDRPAWDLQGSFLGVLSLILINVAFNNGPLFGWDTPHVYFILILGLCALGAFIWVEAKAVSPILPVKVMSSTVVYTMVLVGIGWGSFGIWIYYSFRFLEDIRGFSPLSVSAQYVPAMICGLLAAGATGFMLTHTPVAFTMFVSMAAFFIGELITATQPEKQTYWGQMFVAILIMPFGMDMSFPAATVILSNSMPPEHQGLAASLVNTMVNYSISIALGIAGTVEVANNRHGATPEDIFWGIRCAWWTGVSLAGCGVVLGAAFFGRTLLREGWKIMDH</sequence>
<feature type="compositionally biased region" description="Low complexity" evidence="5">
    <location>
        <begin position="116"/>
        <end position="129"/>
    </location>
</feature>
<proteinExistence type="predicted"/>
<dbReference type="Proteomes" id="UP001302367">
    <property type="component" value="Chromosome 3"/>
</dbReference>
<feature type="domain" description="Major facilitator superfamily (MFS) profile" evidence="7">
    <location>
        <begin position="141"/>
        <end position="600"/>
    </location>
</feature>
<feature type="transmembrane region" description="Helical" evidence="6">
    <location>
        <begin position="370"/>
        <end position="393"/>
    </location>
</feature>
<dbReference type="GO" id="GO:0022857">
    <property type="term" value="F:transmembrane transporter activity"/>
    <property type="evidence" value="ECO:0007669"/>
    <property type="project" value="InterPro"/>
</dbReference>
<evidence type="ECO:0000256" key="6">
    <source>
        <dbReference type="SAM" id="Phobius"/>
    </source>
</evidence>
<feature type="region of interest" description="Disordered" evidence="5">
    <location>
        <begin position="1"/>
        <end position="35"/>
    </location>
</feature>
<dbReference type="AlphaFoldDB" id="A0A2G5I2U1"/>